<proteinExistence type="predicted"/>
<gene>
    <name evidence="1" type="ORF">ATY41_05755</name>
</gene>
<accession>A0A1E2SIA7</accession>
<evidence type="ECO:0000313" key="1">
    <source>
        <dbReference type="EMBL" id="ODA89414.1"/>
    </source>
</evidence>
<comment type="caution">
    <text evidence="1">The sequence shown here is derived from an EMBL/GenBank/DDBJ whole genome shotgun (WGS) entry which is preliminary data.</text>
</comment>
<dbReference type="AlphaFoldDB" id="A0A1E2SIA7"/>
<protein>
    <submittedName>
        <fullName evidence="1">Uncharacterized protein</fullName>
    </submittedName>
</protein>
<reference evidence="2" key="1">
    <citation type="submission" date="2015-11" db="EMBL/GenBank/DDBJ databases">
        <authorList>
            <person name="Wang J."/>
            <person name="Wang L."/>
            <person name="Wang F."/>
            <person name="Cao G."/>
        </authorList>
    </citation>
    <scope>NUCLEOTIDE SEQUENCE [LARGE SCALE GENOMIC DNA]</scope>
    <source>
        <strain evidence="2">gdw1</strain>
    </source>
</reference>
<sequence length="97" mass="10740">MSIGQGIGDDAVGLLRHVTVAGTQARFYVYHRYTEVACRLNGRIHDVGVSLHDDGIGVVDHELVGEGDRHRSDLIAARANGRLHQRNLRGLQFELLK</sequence>
<name>A0A1E2SIA7_LEIXY</name>
<dbReference type="Proteomes" id="UP000094426">
    <property type="component" value="Unassembled WGS sequence"/>
</dbReference>
<evidence type="ECO:0000313" key="2">
    <source>
        <dbReference type="Proteomes" id="UP000094426"/>
    </source>
</evidence>
<organism evidence="1 2">
    <name type="scientific">Leifsonia xyli subsp. xyli</name>
    <dbReference type="NCBI Taxonomy" id="59736"/>
    <lineage>
        <taxon>Bacteria</taxon>
        <taxon>Bacillati</taxon>
        <taxon>Actinomycetota</taxon>
        <taxon>Actinomycetes</taxon>
        <taxon>Micrococcales</taxon>
        <taxon>Microbacteriaceae</taxon>
        <taxon>Leifsonia</taxon>
    </lineage>
</organism>
<dbReference type="EMBL" id="LNZG01000047">
    <property type="protein sequence ID" value="ODA89414.1"/>
    <property type="molecule type" value="Genomic_DNA"/>
</dbReference>